<dbReference type="AlphaFoldDB" id="A0A0E9UZP6"/>
<name>A0A0E9UZP6_ANGAN</name>
<proteinExistence type="predicted"/>
<dbReference type="EMBL" id="GBXM01037897">
    <property type="protein sequence ID" value="JAH70680.1"/>
    <property type="molecule type" value="Transcribed_RNA"/>
</dbReference>
<reference evidence="1" key="2">
    <citation type="journal article" date="2015" name="Fish Shellfish Immunol.">
        <title>Early steps in the European eel (Anguilla anguilla)-Vibrio vulnificus interaction in the gills: Role of the RtxA13 toxin.</title>
        <authorList>
            <person name="Callol A."/>
            <person name="Pajuelo D."/>
            <person name="Ebbesson L."/>
            <person name="Teles M."/>
            <person name="MacKenzie S."/>
            <person name="Amaro C."/>
        </authorList>
    </citation>
    <scope>NUCLEOTIDE SEQUENCE</scope>
</reference>
<sequence length="29" mass="3173">MLLSVLAFNMSIFHCGTGVFGCHCGVWEI</sequence>
<protein>
    <submittedName>
        <fullName evidence="1">Uncharacterized protein</fullName>
    </submittedName>
</protein>
<accession>A0A0E9UZP6</accession>
<reference evidence="1" key="1">
    <citation type="submission" date="2014-11" db="EMBL/GenBank/DDBJ databases">
        <authorList>
            <person name="Amaro Gonzalez C."/>
        </authorList>
    </citation>
    <scope>NUCLEOTIDE SEQUENCE</scope>
</reference>
<organism evidence="1">
    <name type="scientific">Anguilla anguilla</name>
    <name type="common">European freshwater eel</name>
    <name type="synonym">Muraena anguilla</name>
    <dbReference type="NCBI Taxonomy" id="7936"/>
    <lineage>
        <taxon>Eukaryota</taxon>
        <taxon>Metazoa</taxon>
        <taxon>Chordata</taxon>
        <taxon>Craniata</taxon>
        <taxon>Vertebrata</taxon>
        <taxon>Euteleostomi</taxon>
        <taxon>Actinopterygii</taxon>
        <taxon>Neopterygii</taxon>
        <taxon>Teleostei</taxon>
        <taxon>Anguilliformes</taxon>
        <taxon>Anguillidae</taxon>
        <taxon>Anguilla</taxon>
    </lineage>
</organism>
<evidence type="ECO:0000313" key="1">
    <source>
        <dbReference type="EMBL" id="JAH70680.1"/>
    </source>
</evidence>